<proteinExistence type="predicted"/>
<dbReference type="Pfam" id="PF00378">
    <property type="entry name" value="ECH_1"/>
    <property type="match status" value="1"/>
</dbReference>
<dbReference type="InterPro" id="IPR018201">
    <property type="entry name" value="Ketoacyl_synth_AS"/>
</dbReference>
<dbReference type="Gene3D" id="3.40.50.150">
    <property type="entry name" value="Vaccinia Virus protein VP39"/>
    <property type="match status" value="1"/>
</dbReference>
<dbReference type="InterPro" id="IPR050091">
    <property type="entry name" value="PKS_NRPS_Biosynth_Enz"/>
</dbReference>
<dbReference type="InterPro" id="IPR014031">
    <property type="entry name" value="Ketoacyl_synth_C"/>
</dbReference>
<dbReference type="Pfam" id="PF08242">
    <property type="entry name" value="Methyltransf_12"/>
    <property type="match status" value="1"/>
</dbReference>
<dbReference type="Gene3D" id="3.90.226.10">
    <property type="entry name" value="2-enoyl-CoA Hydratase, Chain A, domain 1"/>
    <property type="match status" value="1"/>
</dbReference>
<feature type="domain" description="Carrier" evidence="11">
    <location>
        <begin position="1009"/>
        <end position="1083"/>
    </location>
</feature>
<evidence type="ECO:0000313" key="13">
    <source>
        <dbReference type="EMBL" id="PWJ12987.1"/>
    </source>
</evidence>
<dbReference type="GO" id="GO:0006633">
    <property type="term" value="P:fatty acid biosynthetic process"/>
    <property type="evidence" value="ECO:0007669"/>
    <property type="project" value="InterPro"/>
</dbReference>
<keyword evidence="7" id="KW-0808">Transferase</keyword>
<dbReference type="InterPro" id="IPR032821">
    <property type="entry name" value="PKS_assoc"/>
</dbReference>
<name>A0A315Y2S1_RUMFL</name>
<dbReference type="GO" id="GO:0005886">
    <property type="term" value="C:plasma membrane"/>
    <property type="evidence" value="ECO:0007669"/>
    <property type="project" value="TreeGrafter"/>
</dbReference>
<dbReference type="InterPro" id="IPR054514">
    <property type="entry name" value="RhiE-like_linker"/>
</dbReference>
<evidence type="ECO:0000313" key="14">
    <source>
        <dbReference type="Proteomes" id="UP000245720"/>
    </source>
</evidence>
<dbReference type="InterPro" id="IPR036736">
    <property type="entry name" value="ACP-like_sf"/>
</dbReference>
<dbReference type="InterPro" id="IPR016039">
    <property type="entry name" value="Thiolase-like"/>
</dbReference>
<dbReference type="InterPro" id="IPR006162">
    <property type="entry name" value="Ppantetheine_attach_site"/>
</dbReference>
<evidence type="ECO:0000259" key="12">
    <source>
        <dbReference type="PROSITE" id="PS52004"/>
    </source>
</evidence>
<dbReference type="InterPro" id="IPR029063">
    <property type="entry name" value="SAM-dependent_MTases_sf"/>
</dbReference>
<comment type="caution">
    <text evidence="13">The sequence shown here is derived from an EMBL/GenBank/DDBJ whole genome shotgun (WGS) entry which is preliminary data.</text>
</comment>
<comment type="pathway">
    <text evidence="3">Antibiotic biosynthesis; bacillaene biosynthesis.</text>
</comment>
<dbReference type="SUPFAM" id="SSF53901">
    <property type="entry name" value="Thiolase-like"/>
    <property type="match status" value="1"/>
</dbReference>
<feature type="region of interest" description="Disordered" evidence="10">
    <location>
        <begin position="1627"/>
        <end position="1664"/>
    </location>
</feature>
<dbReference type="OrthoDB" id="9765680at2"/>
<keyword evidence="9" id="KW-0511">Multifunctional enzyme</keyword>
<dbReference type="Gene3D" id="6.20.390.20">
    <property type="match status" value="1"/>
</dbReference>
<dbReference type="Pfam" id="PF00550">
    <property type="entry name" value="PP-binding"/>
    <property type="match status" value="3"/>
</dbReference>
<dbReference type="FunFam" id="3.40.47.10:FF:000019">
    <property type="entry name" value="Polyketide synthase type I"/>
    <property type="match status" value="1"/>
</dbReference>
<dbReference type="CDD" id="cd02440">
    <property type="entry name" value="AdoMet_MTases"/>
    <property type="match status" value="1"/>
</dbReference>
<keyword evidence="8" id="KW-0677">Repeat</keyword>
<evidence type="ECO:0000256" key="3">
    <source>
        <dbReference type="ARBA" id="ARBA00004789"/>
    </source>
</evidence>
<dbReference type="Proteomes" id="UP000245720">
    <property type="component" value="Unassembled WGS sequence"/>
</dbReference>
<evidence type="ECO:0000256" key="6">
    <source>
        <dbReference type="ARBA" id="ARBA00022553"/>
    </source>
</evidence>
<dbReference type="SMART" id="SM01294">
    <property type="entry name" value="PKS_PP_betabranch"/>
    <property type="match status" value="2"/>
</dbReference>
<comment type="function">
    <text evidence="1">Involved in some intermediate steps for the synthesis of the antibiotic polyketide bacillaene which is involved in secondary metabolism.</text>
</comment>
<dbReference type="GO" id="GO:0071770">
    <property type="term" value="P:DIM/DIP cell wall layer assembly"/>
    <property type="evidence" value="ECO:0007669"/>
    <property type="project" value="TreeGrafter"/>
</dbReference>
<dbReference type="InterPro" id="IPR020841">
    <property type="entry name" value="PKS_Beta-ketoAc_synthase_dom"/>
</dbReference>
<evidence type="ECO:0000256" key="7">
    <source>
        <dbReference type="ARBA" id="ARBA00022679"/>
    </source>
</evidence>
<evidence type="ECO:0000256" key="1">
    <source>
        <dbReference type="ARBA" id="ARBA00003299"/>
    </source>
</evidence>
<dbReference type="RefSeq" id="WP_109726278.1">
    <property type="nucleotide sequence ID" value="NZ_QGDI01000005.1"/>
</dbReference>
<dbReference type="NCBIfam" id="NF005496">
    <property type="entry name" value="PRK07110.1"/>
    <property type="match status" value="1"/>
</dbReference>
<evidence type="ECO:0000259" key="11">
    <source>
        <dbReference type="PROSITE" id="PS50075"/>
    </source>
</evidence>
<dbReference type="SUPFAM" id="SSF52096">
    <property type="entry name" value="ClpP/crotonase"/>
    <property type="match status" value="1"/>
</dbReference>
<dbReference type="GO" id="GO:0004315">
    <property type="term" value="F:3-oxoacyl-[acyl-carrier-protein] synthase activity"/>
    <property type="evidence" value="ECO:0007669"/>
    <property type="project" value="InterPro"/>
</dbReference>
<accession>A0A315Y2S1</accession>
<dbReference type="CDD" id="cd00833">
    <property type="entry name" value="PKS"/>
    <property type="match status" value="1"/>
</dbReference>
<gene>
    <name evidence="13" type="ORF">IE37_01485</name>
</gene>
<dbReference type="Pfam" id="PF02801">
    <property type="entry name" value="Ketoacyl-synt_C"/>
    <property type="match status" value="1"/>
</dbReference>
<feature type="domain" description="Carrier" evidence="11">
    <location>
        <begin position="394"/>
        <end position="470"/>
    </location>
</feature>
<dbReference type="Pfam" id="PF00109">
    <property type="entry name" value="ketoacyl-synt"/>
    <property type="match status" value="1"/>
</dbReference>
<dbReference type="GO" id="GO:0004312">
    <property type="term" value="F:fatty acid synthase activity"/>
    <property type="evidence" value="ECO:0007669"/>
    <property type="project" value="TreeGrafter"/>
</dbReference>
<keyword evidence="4" id="KW-0596">Phosphopantetheine</keyword>
<evidence type="ECO:0000256" key="2">
    <source>
        <dbReference type="ARBA" id="ARBA00004496"/>
    </source>
</evidence>
<organism evidence="13 14">
    <name type="scientific">Ruminococcus flavefaciens</name>
    <dbReference type="NCBI Taxonomy" id="1265"/>
    <lineage>
        <taxon>Bacteria</taxon>
        <taxon>Bacillati</taxon>
        <taxon>Bacillota</taxon>
        <taxon>Clostridia</taxon>
        <taxon>Eubacteriales</taxon>
        <taxon>Oscillospiraceae</taxon>
        <taxon>Ruminococcus</taxon>
    </lineage>
</organism>
<dbReference type="InterPro" id="IPR029045">
    <property type="entry name" value="ClpP/crotonase-like_dom_sf"/>
</dbReference>
<protein>
    <submittedName>
        <fullName evidence="13">Polyketide synthase PksL</fullName>
    </submittedName>
</protein>
<dbReference type="GO" id="GO:0005737">
    <property type="term" value="C:cytoplasm"/>
    <property type="evidence" value="ECO:0007669"/>
    <property type="project" value="UniProtKB-SubCell"/>
</dbReference>
<feature type="domain" description="Ketosynthase family 3 (KS3)" evidence="12">
    <location>
        <begin position="537"/>
        <end position="960"/>
    </location>
</feature>
<dbReference type="SMART" id="SM00825">
    <property type="entry name" value="PKS_KS"/>
    <property type="match status" value="1"/>
</dbReference>
<dbReference type="InterPro" id="IPR001753">
    <property type="entry name" value="Enoyl-CoA_hydra/iso"/>
</dbReference>
<dbReference type="Pfam" id="PF16197">
    <property type="entry name" value="KAsynt_C_assoc"/>
    <property type="match status" value="1"/>
</dbReference>
<dbReference type="PANTHER" id="PTHR43775">
    <property type="entry name" value="FATTY ACID SYNTHASE"/>
    <property type="match status" value="1"/>
</dbReference>
<dbReference type="PROSITE" id="PS50075">
    <property type="entry name" value="CARRIER"/>
    <property type="match status" value="3"/>
</dbReference>
<reference evidence="13 14" key="1">
    <citation type="submission" date="2018-05" db="EMBL/GenBank/DDBJ databases">
        <title>The Hungate 1000. A catalogue of reference genomes from the rumen microbiome.</title>
        <authorList>
            <person name="Kelly W."/>
        </authorList>
    </citation>
    <scope>NUCLEOTIDE SEQUENCE [LARGE SCALE GENOMIC DNA]</scope>
    <source>
        <strain evidence="13 14">SAb67</strain>
    </source>
</reference>
<comment type="subcellular location">
    <subcellularLocation>
        <location evidence="2">Cytoplasm</location>
    </subcellularLocation>
</comment>
<dbReference type="PROSITE" id="PS52004">
    <property type="entry name" value="KS3_2"/>
    <property type="match status" value="1"/>
</dbReference>
<dbReference type="SMART" id="SM00823">
    <property type="entry name" value="PKS_PP"/>
    <property type="match status" value="2"/>
</dbReference>
<dbReference type="InterPro" id="IPR014030">
    <property type="entry name" value="Ketoacyl_synth_N"/>
</dbReference>
<sequence>MSGNTYDFSIADTIRSVKSPDNDFAFMDGYNKLKKIGCRLAADSLHKMGFFSVKGNIGVDALREKLGILPMYTRMFEAILSLLSEEGIVELEADNVHITGSYVPYPEGEYRNDMDALQKEYPEIMPYSNLIDRCVKAYPEVLTGKKGYTEVMFSDNTVSQSVYSGSGEVDYYNSIVAQLIYDYIAVNKGRGDTIRLLEIGAGTGGTSKSVLEKISRFVDDKEDIRYCYTDISKYFTLFGRKTFYDRYPILDFGLLDINGSPADQGFELGQYDIIFATNVIHATRDIANSISNARSLLKKNGIIIINELINKNDIATMTFGLTDGWWSYTDDIRIRNTPLLTAESWKKVMSDSGYNEVIVHPDSSNSRQGIIVGVNGSLSRSSASEAESTRNSKNSKKELIKYLRKVFSEVLKVQEEDIKNDLTFENYGIDSLISVEIQKRLSERFDGLSSTLLFEYNTIEKLADHLGTAYSGKPASVAEADTTEAEDDFSLFFVNDKTTDDDDTDESFFTSGEDVSDAINDDTLYEAEEKAVSFHTDNDIAIISVEGRYPDANELSELWENIRSGRCSVTTVPGDRWDTEGFISENYKAEKKSYTAAGAFINDIDCFDNKLFRIAPKDAEYMDPQERLFLECTWKLFEKAGYTGAHFKDIHNKVGVFAGVMSCDYSKLGAQPSYWSLTNRVSYFYDFCGPSITVDTACSSGLTAVHLACQSLRLGECKMAVAGGVNIIIHPEHYNNLCSMDMLSRSGKIHAFGEGADGFVDGEGVGALLLKPLRDAIADNDHIYGIIKGSAINAGGKTSGYTVPNPNAQADVIRTAIDNAGVDAETINYIEAHGTGTALGDPIEIRGLDNAFRNYTDKKQFCAIGSVKSNVGHLESASGILSITKILLQMQNGTLCPSINAETINPKISFEDTAFYLQREAAEWKHITKEEGGRKVVLPYRAGVSSFGAGGANAHIVLEEYPDNKDVLPDESNAEKVFVISARTKEQLRCYANAVYEYLSAYGSGDSVEEINDKVLSVVSDILYIDKNEIDTDSDFETMGFGRYQFNTLLEKLRDSYDITSDPDMLIKNNTVASLASYIYGLCGGSKAECTAAQIAYTMQCGRNAMEERAAIIYTGISDLTSKLGSWLNGSEDSIISKNNISSDIRESFRENGYDTDYLDDMLRSGNMSRAAGFWVLGADIDWRLLYGRRYTVAPLPSYPFEKRRCWISGNTVSIQPSHSVTVTASAERKQQYISDAGTELNSAVSMEIVNNSIAVVRMHDTKNRNMFTRELVDGMKLAFEKINSSNEIKAAIITGYDNIFCTGGTFDELIDMSDKKGQFTDASFIYNAFLECRVPVISAMQGHAFGGGFVFGLYGDMIILNSGSIYNANFMKYGFTPGLGATFILKEKLGQSLANEMMFTARDYLGSELKERGASLIFETDGKILETALSIAEMISKKPMTSIEVLKKELSGRSLEAVNNIVKNEADMHSVTFGLPEVKEKITYYKDIYSNNKKSTIPEDSTGVIPKETALRSSSIKAAPEVSCEKAPDRIPCGEIKEKVTEIVAAKLHYAPDEINTDFAFSDLGADSISCVEIIRDINTKFNLDLEAADLYNYPTVNKLTAHIGEIYGSSDRVKDKADNNIAETVKKDDDDSSDGRITLKPVDSENDEDAAEQDGLITLSSLDDEAADKGTQDDYVLSLMDRLSKGEICVDDVESILSTDKD</sequence>
<dbReference type="PANTHER" id="PTHR43775:SF37">
    <property type="entry name" value="SI:DKEY-61P9.11"/>
    <property type="match status" value="1"/>
</dbReference>
<dbReference type="SUPFAM" id="SSF47336">
    <property type="entry name" value="ACP-like"/>
    <property type="match status" value="3"/>
</dbReference>
<dbReference type="PROSITE" id="PS00606">
    <property type="entry name" value="KS3_1"/>
    <property type="match status" value="1"/>
</dbReference>
<dbReference type="PROSITE" id="PS00012">
    <property type="entry name" value="PHOSPHOPANTETHEINE"/>
    <property type="match status" value="1"/>
</dbReference>
<dbReference type="Pfam" id="PF22336">
    <property type="entry name" value="RhiE-like_linker"/>
    <property type="match status" value="1"/>
</dbReference>
<dbReference type="GO" id="GO:0031177">
    <property type="term" value="F:phosphopantetheine binding"/>
    <property type="evidence" value="ECO:0007669"/>
    <property type="project" value="InterPro"/>
</dbReference>
<dbReference type="InterPro" id="IPR009081">
    <property type="entry name" value="PP-bd_ACP"/>
</dbReference>
<dbReference type="SUPFAM" id="SSF53335">
    <property type="entry name" value="S-adenosyl-L-methionine-dependent methyltransferases"/>
    <property type="match status" value="1"/>
</dbReference>
<keyword evidence="5" id="KW-0963">Cytoplasm</keyword>
<evidence type="ECO:0000256" key="5">
    <source>
        <dbReference type="ARBA" id="ARBA00022490"/>
    </source>
</evidence>
<dbReference type="Gene3D" id="1.10.1200.10">
    <property type="entry name" value="ACP-like"/>
    <property type="match status" value="3"/>
</dbReference>
<dbReference type="Gene3D" id="3.40.47.10">
    <property type="match status" value="1"/>
</dbReference>
<feature type="domain" description="Carrier" evidence="11">
    <location>
        <begin position="1535"/>
        <end position="1609"/>
    </location>
</feature>
<evidence type="ECO:0000256" key="8">
    <source>
        <dbReference type="ARBA" id="ARBA00022737"/>
    </source>
</evidence>
<evidence type="ECO:0000256" key="9">
    <source>
        <dbReference type="ARBA" id="ARBA00023268"/>
    </source>
</evidence>
<dbReference type="Gene3D" id="1.10.1240.100">
    <property type="match status" value="1"/>
</dbReference>
<evidence type="ECO:0000256" key="10">
    <source>
        <dbReference type="SAM" id="MobiDB-lite"/>
    </source>
</evidence>
<dbReference type="InterPro" id="IPR013217">
    <property type="entry name" value="Methyltransf_12"/>
</dbReference>
<dbReference type="CDD" id="cd06558">
    <property type="entry name" value="crotonase-like"/>
    <property type="match status" value="1"/>
</dbReference>
<dbReference type="InterPro" id="IPR020806">
    <property type="entry name" value="PKS_PP-bd"/>
</dbReference>
<keyword evidence="6" id="KW-0597">Phosphoprotein</keyword>
<dbReference type="EMBL" id="QGDI01000005">
    <property type="protein sequence ID" value="PWJ12987.1"/>
    <property type="molecule type" value="Genomic_DNA"/>
</dbReference>
<evidence type="ECO:0000256" key="4">
    <source>
        <dbReference type="ARBA" id="ARBA00022450"/>
    </source>
</evidence>